<protein>
    <submittedName>
        <fullName evidence="7">1,4-alpha-glucan branching enzyme GlgB</fullName>
        <ecNumber evidence="7">2.4.1.18</ecNumber>
    </submittedName>
</protein>
<keyword evidence="3 7" id="KW-0328">Glycosyltransferase</keyword>
<evidence type="ECO:0000256" key="3">
    <source>
        <dbReference type="ARBA" id="ARBA00022676"/>
    </source>
</evidence>
<dbReference type="CDD" id="cd02855">
    <property type="entry name" value="E_set_GBE_prok_N"/>
    <property type="match status" value="1"/>
</dbReference>
<evidence type="ECO:0000259" key="6">
    <source>
        <dbReference type="Pfam" id="PF23915"/>
    </source>
</evidence>
<feature type="domain" description="Glycoside hydrolase family 13 N-terminal" evidence="5">
    <location>
        <begin position="18"/>
        <end position="94"/>
    </location>
</feature>
<dbReference type="SUPFAM" id="SSF81296">
    <property type="entry name" value="E set domains"/>
    <property type="match status" value="1"/>
</dbReference>
<dbReference type="InterPro" id="IPR017853">
    <property type="entry name" value="GH"/>
</dbReference>
<dbReference type="Gene3D" id="2.60.40.1180">
    <property type="entry name" value="Golgi alpha-mannosidase II"/>
    <property type="match status" value="1"/>
</dbReference>
<evidence type="ECO:0000259" key="5">
    <source>
        <dbReference type="Pfam" id="PF02922"/>
    </source>
</evidence>
<dbReference type="SUPFAM" id="SSF51011">
    <property type="entry name" value="Glycosyl hydrolase domain"/>
    <property type="match status" value="1"/>
</dbReference>
<comment type="similarity">
    <text evidence="2">Belongs to the glycosyl hydrolase 13 family.</text>
</comment>
<comment type="function">
    <text evidence="1">Catalyzes the formation of the alpha-1,6-glucosidic linkages in glycogen by scission of a 1,4-alpha-linked oligosaccharide from growing alpha-1,4-glucan chains and the subsequent attachment of the oligosaccharide to the alpha-1,6 position.</text>
</comment>
<evidence type="ECO:0000256" key="1">
    <source>
        <dbReference type="ARBA" id="ARBA00002953"/>
    </source>
</evidence>
<dbReference type="SUPFAM" id="SSF51445">
    <property type="entry name" value="(Trans)glycosidases"/>
    <property type="match status" value="1"/>
</dbReference>
<dbReference type="EMBL" id="CACRSW010000028">
    <property type="protein sequence ID" value="VYT11567.1"/>
    <property type="molecule type" value="Genomic_DNA"/>
</dbReference>
<dbReference type="RefSeq" id="WP_156329319.1">
    <property type="nucleotide sequence ID" value="NZ_CACRSW010000028.1"/>
</dbReference>
<dbReference type="Gene3D" id="2.60.40.10">
    <property type="entry name" value="Immunoglobulins"/>
    <property type="match status" value="1"/>
</dbReference>
<keyword evidence="4" id="KW-0326">Glycosidase</keyword>
<dbReference type="Gene3D" id="3.20.20.80">
    <property type="entry name" value="Glycosidases"/>
    <property type="match status" value="1"/>
</dbReference>
<evidence type="ECO:0000256" key="4">
    <source>
        <dbReference type="ARBA" id="ARBA00023295"/>
    </source>
</evidence>
<dbReference type="GO" id="GO:0005978">
    <property type="term" value="P:glycogen biosynthetic process"/>
    <property type="evidence" value="ECO:0007669"/>
    <property type="project" value="InterPro"/>
</dbReference>
<organism evidence="7">
    <name type="scientific">Anaerococcus vaginalis</name>
    <dbReference type="NCBI Taxonomy" id="33037"/>
    <lineage>
        <taxon>Bacteria</taxon>
        <taxon>Bacillati</taxon>
        <taxon>Bacillota</taxon>
        <taxon>Tissierellia</taxon>
        <taxon>Tissierellales</taxon>
        <taxon>Peptoniphilaceae</taxon>
        <taxon>Anaerococcus</taxon>
    </lineage>
</organism>
<dbReference type="InterPro" id="IPR056300">
    <property type="entry name" value="SusG-like_C"/>
</dbReference>
<dbReference type="GO" id="GO:0003844">
    <property type="term" value="F:1,4-alpha-glucan branching enzyme activity"/>
    <property type="evidence" value="ECO:0007669"/>
    <property type="project" value="UniProtKB-EC"/>
</dbReference>
<dbReference type="InterPro" id="IPR044143">
    <property type="entry name" value="GlgB_N_E_set_prok"/>
</dbReference>
<dbReference type="GO" id="GO:0005829">
    <property type="term" value="C:cytosol"/>
    <property type="evidence" value="ECO:0007669"/>
    <property type="project" value="TreeGrafter"/>
</dbReference>
<dbReference type="EC" id="2.4.1.18" evidence="7"/>
<name>A0A6N2U1X9_9FIRM</name>
<dbReference type="InterPro" id="IPR004193">
    <property type="entry name" value="Glyco_hydro_13_N"/>
</dbReference>
<dbReference type="Pfam" id="PF23915">
    <property type="entry name" value="SusG_C"/>
    <property type="match status" value="1"/>
</dbReference>
<dbReference type="PANTHER" id="PTHR43651:SF3">
    <property type="entry name" value="1,4-ALPHA-GLUCAN-BRANCHING ENZYME"/>
    <property type="match status" value="1"/>
</dbReference>
<dbReference type="InterPro" id="IPR013780">
    <property type="entry name" value="Glyco_hydro_b"/>
</dbReference>
<keyword evidence="7" id="KW-0808">Transferase</keyword>
<accession>A0A6N2U1X9</accession>
<feature type="domain" description="Alpha-amylase SusG-like C-terminal" evidence="6">
    <location>
        <begin position="486"/>
        <end position="540"/>
    </location>
</feature>
<dbReference type="PANTHER" id="PTHR43651">
    <property type="entry name" value="1,4-ALPHA-GLUCAN-BRANCHING ENZYME"/>
    <property type="match status" value="1"/>
</dbReference>
<proteinExistence type="inferred from homology"/>
<dbReference type="InterPro" id="IPR014756">
    <property type="entry name" value="Ig_E-set"/>
</dbReference>
<dbReference type="AlphaFoldDB" id="A0A6N2U1X9"/>
<dbReference type="InterPro" id="IPR013783">
    <property type="entry name" value="Ig-like_fold"/>
</dbReference>
<keyword evidence="4" id="KW-0378">Hydrolase</keyword>
<dbReference type="Pfam" id="PF02922">
    <property type="entry name" value="CBM_48"/>
    <property type="match status" value="1"/>
</dbReference>
<gene>
    <name evidence="7" type="primary">glgB_3</name>
    <name evidence="7" type="ORF">AVLFYP127_00903</name>
</gene>
<dbReference type="PIRSF" id="PIRSF000463">
    <property type="entry name" value="GlgB"/>
    <property type="match status" value="1"/>
</dbReference>
<reference evidence="7" key="1">
    <citation type="submission" date="2019-11" db="EMBL/GenBank/DDBJ databases">
        <authorList>
            <person name="Feng L."/>
        </authorList>
    </citation>
    <scope>NUCLEOTIDE SEQUENCE</scope>
    <source>
        <strain evidence="7">AvaginalisLFYP127</strain>
    </source>
</reference>
<sequence>MDTRKYLEGEGYDGYKFFGNHKKANNSYIFRILAPNAKNVYIIGDFNSWTEEKLRKYSTGVFSKTIKNVKEFDKYLYVIENENGKKYYKLDPYAKLIDKENENSLVYDKSYKFSYKYKNKKNLNIYQMSAKNFDGKIFEDEKNMDKFIQYLKENNFTHIDFMSIFANRLKEDFSYGSSFYFSINETYIEIEKIKLFIDLCHKNKLGIIFQIDISSFDPFEKYLNKFDGSNMYNYDYDDILYNYSGLINIDPTKNLAKSFVFSFVTYLIKEFNIDAIAIANLENLIFWQGDKSRGYNENWLGFIRNINAYINDLNKISIGFYNSIWKNDIKEDLGFNLIYDRTLAKLIKINQKNPFERANYSYIVKNIIENDYKNYLLGFNYFDSLSEGASFAMKMNSNDKKYDQLKTLFLLAYTLNSHKMIFSSDEFGSLETFNFDKKINIFKQNESEKDFNEFYKKLSDFYIRNKNLYENESKTKILEIEGYSLYAFKRIYKNEEYLIIINLTDLEYKIDLPEKIEKILTSYNENYHSKNKLYIPAFGSGIFKIK</sequence>
<evidence type="ECO:0000313" key="7">
    <source>
        <dbReference type="EMBL" id="VYT11567.1"/>
    </source>
</evidence>
<evidence type="ECO:0000256" key="2">
    <source>
        <dbReference type="ARBA" id="ARBA00008061"/>
    </source>
</evidence>
<dbReference type="GO" id="GO:0004553">
    <property type="term" value="F:hydrolase activity, hydrolyzing O-glycosyl compounds"/>
    <property type="evidence" value="ECO:0007669"/>
    <property type="project" value="InterPro"/>
</dbReference>
<dbReference type="InterPro" id="IPR037439">
    <property type="entry name" value="Branching_enzy"/>
</dbReference>